<evidence type="ECO:0000259" key="10">
    <source>
        <dbReference type="Pfam" id="PF03177"/>
    </source>
</evidence>
<evidence type="ECO:0000256" key="5">
    <source>
        <dbReference type="ARBA" id="ARBA00022927"/>
    </source>
</evidence>
<evidence type="ECO:0000256" key="7">
    <source>
        <dbReference type="ARBA" id="ARBA00023242"/>
    </source>
</evidence>
<keyword evidence="4" id="KW-0509">mRNA transport</keyword>
<dbReference type="InterPro" id="IPR007187">
    <property type="entry name" value="Nucleoporin_Nup133/Nup155_C"/>
</dbReference>
<accession>A0A8F3AIZ3</accession>
<dbReference type="Pfam" id="PF03177">
    <property type="entry name" value="Nucleoporin_C"/>
    <property type="match status" value="1"/>
</dbReference>
<feature type="coiled-coil region" evidence="8">
    <location>
        <begin position="1135"/>
        <end position="1169"/>
    </location>
</feature>
<dbReference type="GO" id="GO:0016973">
    <property type="term" value="P:poly(A)+ mRNA export from nucleus"/>
    <property type="evidence" value="ECO:0007669"/>
    <property type="project" value="TreeGrafter"/>
</dbReference>
<dbReference type="Proteomes" id="UP000825438">
    <property type="component" value="Chromosome IV"/>
</dbReference>
<dbReference type="Gene3D" id="1.20.58.1380">
    <property type="match status" value="1"/>
</dbReference>
<proteinExistence type="inferred from homology"/>
<evidence type="ECO:0000256" key="4">
    <source>
        <dbReference type="ARBA" id="ARBA00022816"/>
    </source>
</evidence>
<dbReference type="Pfam" id="PF08801">
    <property type="entry name" value="Nucleoporin_N"/>
    <property type="match status" value="1"/>
</dbReference>
<keyword evidence="5" id="KW-0653">Protein transport</keyword>
<dbReference type="GO" id="GO:0000972">
    <property type="term" value="P:transcription-dependent tethering of RNA polymerase II gene DNA at nuclear periphery"/>
    <property type="evidence" value="ECO:0007669"/>
    <property type="project" value="TreeGrafter"/>
</dbReference>
<keyword evidence="6" id="KW-0811">Translocation</keyword>
<dbReference type="Gene3D" id="2.130.10.10">
    <property type="entry name" value="YVTN repeat-like/Quinoprotein amine dehydrogenase"/>
    <property type="match status" value="1"/>
</dbReference>
<dbReference type="GO" id="GO:0017056">
    <property type="term" value="F:structural constituent of nuclear pore"/>
    <property type="evidence" value="ECO:0007669"/>
    <property type="project" value="InterPro"/>
</dbReference>
<keyword evidence="8" id="KW-0175">Coiled coil</keyword>
<dbReference type="InterPro" id="IPR037624">
    <property type="entry name" value="Nup133-like"/>
</dbReference>
<dbReference type="GO" id="GO:0006606">
    <property type="term" value="P:protein import into nucleus"/>
    <property type="evidence" value="ECO:0007669"/>
    <property type="project" value="TreeGrafter"/>
</dbReference>
<feature type="domain" description="Nucleoporin Nup133/Nup155-like N-terminal" evidence="11">
    <location>
        <begin position="45"/>
        <end position="466"/>
    </location>
</feature>
<gene>
    <name evidence="12" type="ORF">CA7LBN_003740</name>
</gene>
<keyword evidence="3" id="KW-0813">Transport</keyword>
<reference evidence="12" key="1">
    <citation type="submission" date="2021-06" db="EMBL/GenBank/DDBJ databases">
        <title>Candida auris outbreak in lebanese hospital.</title>
        <authorList>
            <person name="Finianos M."/>
        </authorList>
    </citation>
    <scope>NUCLEOTIDE SEQUENCE</scope>
    <source>
        <strain evidence="12">CA7LBN</strain>
    </source>
</reference>
<evidence type="ECO:0000256" key="1">
    <source>
        <dbReference type="ARBA" id="ARBA00004259"/>
    </source>
</evidence>
<organism evidence="12">
    <name type="scientific">Candidozyma auris</name>
    <name type="common">Yeast</name>
    <name type="synonym">Candida auris</name>
    <dbReference type="NCBI Taxonomy" id="498019"/>
    <lineage>
        <taxon>Eukaryota</taxon>
        <taxon>Fungi</taxon>
        <taxon>Dikarya</taxon>
        <taxon>Ascomycota</taxon>
        <taxon>Saccharomycotina</taxon>
        <taxon>Pichiomycetes</taxon>
        <taxon>Metschnikowiaceae</taxon>
        <taxon>Candidozyma</taxon>
    </lineage>
</organism>
<dbReference type="GO" id="GO:0031080">
    <property type="term" value="C:nuclear pore outer ring"/>
    <property type="evidence" value="ECO:0007669"/>
    <property type="project" value="TreeGrafter"/>
</dbReference>
<dbReference type="PANTHER" id="PTHR13405">
    <property type="entry name" value="NUCLEAR PORE COMPLEX PROTEIN NUP133"/>
    <property type="match status" value="1"/>
</dbReference>
<dbReference type="EMBL" id="CP076752">
    <property type="protein sequence ID" value="QWW24883.1"/>
    <property type="molecule type" value="Genomic_DNA"/>
</dbReference>
<evidence type="ECO:0000256" key="9">
    <source>
        <dbReference type="SAM" id="MobiDB-lite"/>
    </source>
</evidence>
<comment type="subcellular location">
    <subcellularLocation>
        <location evidence="1">Nucleus envelope</location>
    </subcellularLocation>
</comment>
<protein>
    <submittedName>
        <fullName evidence="12">Uncharacterized protein</fullName>
    </submittedName>
</protein>
<evidence type="ECO:0000256" key="6">
    <source>
        <dbReference type="ARBA" id="ARBA00023010"/>
    </source>
</evidence>
<evidence type="ECO:0000256" key="3">
    <source>
        <dbReference type="ARBA" id="ARBA00022448"/>
    </source>
</evidence>
<evidence type="ECO:0000256" key="8">
    <source>
        <dbReference type="SAM" id="Coils"/>
    </source>
</evidence>
<sequence>MFKPRKFDRDPSSASVKYSNVDLTTDSAQSTSFFNTTAFAGWELTKNDKYCVSRLPALPVLLESTMDADGADEIIFNGYADHATKFALVVGPKAINVWPYRSTDTSPLTFEFPLGDAQSQELTLAILTRPSGPVTMDPGLVIIETIQGRVRFYESVQHAPALGIINSANIETRVDLKNGEYITLAENVEPAGIVVATNFKRVVLVSLRDVQGSPSLSTVELTGPSRASRLFSFFSSKTGSEAGDEIVNIRSGGSNGNEQEIIVQDSKGTYKKFYCNLANGRAFVDHKKTLHYNLTPYLENNIDGIIPGALINTKFVGIWNLNVAGAKNLHTALVSVESFINGTAEIILLLVTLKIDQSGVLLYGSHQLPKTPSLKEDTKPQLFIPSPGATAFVVVGNSVIMTDLNTPFLQQNDSGEPSFTYFKPQWEDVVKLKPTVEIVGLGYENLEGKSTNPSLVLITKNYGVLRVERFPETTQSKSQQVRDPTDPVYLLKSHMQQAVFYRSSEAMDFDVDPIYSLEDVNAGVKSIVDEVMNSSSSSLPPIFSSTRDSLLTRANALRELVVFVQGNFVEFWPLVIPQIVDALEKLDAAQHLWALIDSGSAEAALLKERITTIIQESRYVASSTDIVRSFFTYEVEKIDILTTELLKSLQSSNYSDRTVIKILIGVLYEGVLKNEARYVSDVPEIKPTKHWLYKTDLLDVACTAFQKAYGSSSRAFDTFSSQDRLDLVSLCEALYYTITRAIQAMQDKDDHNLASYVNWYRTNRKVWIAALLKHGLVEEAKAIAEKFQDFFSLAYILETERDSIPNDVVDNQINQYIEVHGYEFASKLFEHYMKADQVQRILLNYKHNKYLDQFLRANSKRHAQVAWIHHLQCKDFENASKVLNSLASRKETDNQENRELCLSLAKLTAIAAKFDQHGTPNAMNLEYSIIETENNLVAVRIQNHLHEILSGFVQNKKELITMEYFQQNFVNPNLGEGATEEVSSFFDRFANQKVLTKEQLIAILTSVKPIGQLKSVFSDALKVSSTIENDLVFQEQATKVWLRLLTTTDDWDKITDTSENTDDVNKAKVRDSIFFHTLSQLEGNSEHFKYLDVLLSNAEKNPGGDAIEKKLHRLVTEKRQSMHEEYHSQTRSSELDSLKAKVDKMAVTIQESQKRNELLVQEIGTLKDQLHNPSESLLLRRIEEIEKNFFHKVSDTAKAINDLRKEACLPTNDKLANITASSTMMSQPPQPQASLGIPWGAPNSRPWSSESESTAISVKDTSLRKRLAPELGTKITIFEDASRDPSIADASQNHEHLFEVLDANLTPPIAKNSSPSRPGNFENIPTLDAPHTRTRSKSPPKQIKIEPARRTRRQTRRKPLSNITSKANAEEESEDDAVFDFVEPDDLVRETGRRKRRKTAV</sequence>
<dbReference type="PANTHER" id="PTHR13405:SF11">
    <property type="entry name" value="NUCLEAR PORE COMPLEX PROTEIN NUP133"/>
    <property type="match status" value="1"/>
</dbReference>
<evidence type="ECO:0000256" key="2">
    <source>
        <dbReference type="ARBA" id="ARBA00005569"/>
    </source>
</evidence>
<feature type="region of interest" description="Disordered" evidence="9">
    <location>
        <begin position="1306"/>
        <end position="1377"/>
    </location>
</feature>
<comment type="similarity">
    <text evidence="2">Belongs to the nucleoporin Nup133 family.</text>
</comment>
<feature type="compositionally biased region" description="Basic residues" evidence="9">
    <location>
        <begin position="1350"/>
        <end position="1359"/>
    </location>
</feature>
<name>A0A8F3AIZ3_CANAR</name>
<evidence type="ECO:0000313" key="12">
    <source>
        <dbReference type="EMBL" id="QWW24883.1"/>
    </source>
</evidence>
<keyword evidence="7" id="KW-0539">Nucleus</keyword>
<feature type="domain" description="Nucleoporin Nup133/Nup155-like C-terminal" evidence="10">
    <location>
        <begin position="705"/>
        <end position="1140"/>
    </location>
</feature>
<evidence type="ECO:0000259" key="11">
    <source>
        <dbReference type="Pfam" id="PF08801"/>
    </source>
</evidence>
<dbReference type="InterPro" id="IPR015943">
    <property type="entry name" value="WD40/YVTN_repeat-like_dom_sf"/>
</dbReference>
<dbReference type="SUPFAM" id="SSF117289">
    <property type="entry name" value="Nucleoporin domain"/>
    <property type="match status" value="1"/>
</dbReference>
<dbReference type="InterPro" id="IPR014908">
    <property type="entry name" value="Nucleoporin_Nup133/Nup155_N"/>
</dbReference>